<dbReference type="Proteomes" id="UP001150062">
    <property type="component" value="Unassembled WGS sequence"/>
</dbReference>
<dbReference type="SMART" id="SM00248">
    <property type="entry name" value="ANK"/>
    <property type="match status" value="11"/>
</dbReference>
<keyword evidence="5" id="KW-1185">Reference proteome</keyword>
<dbReference type="PANTHER" id="PTHR24198:SF165">
    <property type="entry name" value="ANKYRIN REPEAT-CONTAINING PROTEIN-RELATED"/>
    <property type="match status" value="1"/>
</dbReference>
<dbReference type="Gene3D" id="1.25.40.20">
    <property type="entry name" value="Ankyrin repeat-containing domain"/>
    <property type="match status" value="3"/>
</dbReference>
<evidence type="ECO:0000256" key="3">
    <source>
        <dbReference type="PROSITE-ProRule" id="PRU00023"/>
    </source>
</evidence>
<evidence type="ECO:0000256" key="1">
    <source>
        <dbReference type="ARBA" id="ARBA00022737"/>
    </source>
</evidence>
<evidence type="ECO:0000256" key="2">
    <source>
        <dbReference type="ARBA" id="ARBA00023043"/>
    </source>
</evidence>
<feature type="repeat" description="ANK" evidence="3">
    <location>
        <begin position="407"/>
        <end position="442"/>
    </location>
</feature>
<evidence type="ECO:0000313" key="5">
    <source>
        <dbReference type="Proteomes" id="UP001150062"/>
    </source>
</evidence>
<comment type="caution">
    <text evidence="4">The sequence shown here is derived from an EMBL/GenBank/DDBJ whole genome shotgun (WGS) entry which is preliminary data.</text>
</comment>
<protein>
    <submittedName>
        <fullName evidence="4">Ankyrin repeat-containing protein</fullName>
    </submittedName>
</protein>
<gene>
    <name evidence="4" type="ORF">M0813_12671</name>
</gene>
<sequence>MWRMENEKTREKIVRLKPKLTQHQIEILQKGDLNEIKEEFHDRMIVNAKDDNGRSAVQHLCTNNPTLETLDFFNEKLADFNSCFRINKNELIAPIHLFVIKNQIELLRKLLTFRIDVNKQTKEFKETALHLAIKNEFFKAISLLIKHGALLSVENRKRETPLLYCCKHKPNRHIVKYLLSKESCVNYLDRDLRNALFYLVKNIPSTKLFDLFVEKKSKTNPLQNGRRKWYTLLHSCCSGSPTIRLVKKIVSYGHKPKWKDNEGNTSLHCLCMSKIKPKELPLIANYFLELGCEINDKNNKFETCFHCLCMNQLPLECYQFFKRKGADLQMIKQGQATPLHLICKHNPQLEIIEWFLENGCKKQAGLLTNDDNSLLHTYCSNVHAAIDVPILQFFLELGLDINQKNYFGETPLHLLLKNDPNLDISVIEFMISNGANLALVNNCRENAFQVLLNNEKFIFKEPTFHLFLKNGIDLNNVDIKAGSIFHRFISAPNPDINRIKNCLNYGANPSQRTPQKQNSLSLHLYYCQPFNVEIIKLLIQYSKDSSIFHNPYFNTLLHLTKEVLAELRRFKMLGIFQPKKNQIKNNQIFIPTKNLKKEWKKESRKYRKMKKKIKKKKK</sequence>
<proteinExistence type="predicted"/>
<name>A0ABQ8ZBF6_9EUKA</name>
<dbReference type="PANTHER" id="PTHR24198">
    <property type="entry name" value="ANKYRIN REPEAT AND PROTEIN KINASE DOMAIN-CONTAINING PROTEIN"/>
    <property type="match status" value="1"/>
</dbReference>
<dbReference type="EMBL" id="JAOAOG010000026">
    <property type="protein sequence ID" value="KAJ6254113.1"/>
    <property type="molecule type" value="Genomic_DNA"/>
</dbReference>
<dbReference type="PROSITE" id="PS50088">
    <property type="entry name" value="ANK_REPEAT"/>
    <property type="match status" value="2"/>
</dbReference>
<dbReference type="InterPro" id="IPR036770">
    <property type="entry name" value="Ankyrin_rpt-contain_sf"/>
</dbReference>
<organism evidence="4 5">
    <name type="scientific">Anaeramoeba flamelloides</name>
    <dbReference type="NCBI Taxonomy" id="1746091"/>
    <lineage>
        <taxon>Eukaryota</taxon>
        <taxon>Metamonada</taxon>
        <taxon>Anaeramoebidae</taxon>
        <taxon>Anaeramoeba</taxon>
    </lineage>
</organism>
<accession>A0ABQ8ZBF6</accession>
<dbReference type="Pfam" id="PF12796">
    <property type="entry name" value="Ank_2"/>
    <property type="match status" value="1"/>
</dbReference>
<feature type="repeat" description="ANK" evidence="3">
    <location>
        <begin position="124"/>
        <end position="156"/>
    </location>
</feature>
<reference evidence="4" key="1">
    <citation type="submission" date="2022-08" db="EMBL/GenBank/DDBJ databases">
        <title>Novel sulfate-reducing endosymbionts in the free-living metamonad Anaeramoeba.</title>
        <authorList>
            <person name="Jerlstrom-Hultqvist J."/>
            <person name="Cepicka I."/>
            <person name="Gallot-Lavallee L."/>
            <person name="Salas-Leiva D."/>
            <person name="Curtis B.A."/>
            <person name="Zahonova K."/>
            <person name="Pipaliya S."/>
            <person name="Dacks J."/>
            <person name="Roger A.J."/>
        </authorList>
    </citation>
    <scope>NUCLEOTIDE SEQUENCE</scope>
    <source>
        <strain evidence="4">Schooner1</strain>
    </source>
</reference>
<dbReference type="SUPFAM" id="SSF48403">
    <property type="entry name" value="Ankyrin repeat"/>
    <property type="match status" value="2"/>
</dbReference>
<dbReference type="InterPro" id="IPR002110">
    <property type="entry name" value="Ankyrin_rpt"/>
</dbReference>
<keyword evidence="1" id="KW-0677">Repeat</keyword>
<evidence type="ECO:0000313" key="4">
    <source>
        <dbReference type="EMBL" id="KAJ6254113.1"/>
    </source>
</evidence>
<keyword evidence="2 3" id="KW-0040">ANK repeat</keyword>